<sequence>MALAFMRRARSAIRAVKSGTGRVEVVMGSSYRPGRPGTVPVRDSRPAPHLTPRPLEWNPPKEAPPCS</sequence>
<feature type="region of interest" description="Disordered" evidence="1">
    <location>
        <begin position="27"/>
        <end position="67"/>
    </location>
</feature>
<name>A0ABM8AG83_9DEIO</name>
<organism evidence="2 3">
    <name type="scientific">Deinococcus aetherius</name>
    <dbReference type="NCBI Taxonomy" id="200252"/>
    <lineage>
        <taxon>Bacteria</taxon>
        <taxon>Thermotogati</taxon>
        <taxon>Deinococcota</taxon>
        <taxon>Deinococci</taxon>
        <taxon>Deinococcales</taxon>
        <taxon>Deinococcaceae</taxon>
        <taxon>Deinococcus</taxon>
    </lineage>
</organism>
<reference evidence="2" key="1">
    <citation type="submission" date="2022-07" db="EMBL/GenBank/DDBJ databases">
        <title>Complete Genome Sequence of the Radioresistant Bacterium Deinococcus aetherius ST0316, Isolated from the Air Dust collected in Lower Stratosphere above Japan.</title>
        <authorList>
            <person name="Satoh K."/>
            <person name="Hagiwara K."/>
            <person name="Katsumata K."/>
            <person name="Kubo A."/>
            <person name="Yokobori S."/>
            <person name="Yamagishi A."/>
            <person name="Oono Y."/>
            <person name="Narumi I."/>
        </authorList>
    </citation>
    <scope>NUCLEOTIDE SEQUENCE</scope>
    <source>
        <strain evidence="2">ST0316</strain>
    </source>
</reference>
<keyword evidence="3" id="KW-1185">Reference proteome</keyword>
<dbReference type="Proteomes" id="UP001064971">
    <property type="component" value="Chromosome"/>
</dbReference>
<dbReference type="EMBL" id="AP026560">
    <property type="protein sequence ID" value="BDP42790.1"/>
    <property type="molecule type" value="Genomic_DNA"/>
</dbReference>
<evidence type="ECO:0000313" key="3">
    <source>
        <dbReference type="Proteomes" id="UP001064971"/>
    </source>
</evidence>
<gene>
    <name evidence="2" type="ORF">DAETH_27590</name>
</gene>
<protein>
    <submittedName>
        <fullName evidence="2">Uncharacterized protein</fullName>
    </submittedName>
</protein>
<evidence type="ECO:0000313" key="2">
    <source>
        <dbReference type="EMBL" id="BDP42790.1"/>
    </source>
</evidence>
<evidence type="ECO:0000256" key="1">
    <source>
        <dbReference type="SAM" id="MobiDB-lite"/>
    </source>
</evidence>
<accession>A0ABM8AG83</accession>
<proteinExistence type="predicted"/>